<dbReference type="Gene3D" id="1.20.140.40">
    <property type="entry name" value="Invertase/pectin methylesterase inhibitor family protein"/>
    <property type="match status" value="1"/>
</dbReference>
<dbReference type="GO" id="GO:0004857">
    <property type="term" value="F:enzyme inhibitor activity"/>
    <property type="evidence" value="ECO:0007669"/>
    <property type="project" value="InterPro"/>
</dbReference>
<comment type="caution">
    <text evidence="3">The sequence shown here is derived from an EMBL/GenBank/DDBJ whole genome shotgun (WGS) entry which is preliminary data.</text>
</comment>
<keyword evidence="1" id="KW-0732">Signal</keyword>
<feature type="signal peptide" evidence="1">
    <location>
        <begin position="1"/>
        <end position="22"/>
    </location>
</feature>
<evidence type="ECO:0000256" key="1">
    <source>
        <dbReference type="SAM" id="SignalP"/>
    </source>
</evidence>
<gene>
    <name evidence="3" type="ORF">SAY87_000197</name>
</gene>
<feature type="domain" description="Pectinesterase inhibitor" evidence="2">
    <location>
        <begin position="31"/>
        <end position="176"/>
    </location>
</feature>
<dbReference type="PANTHER" id="PTHR31890:SF9">
    <property type="entry name" value="PLANT INVERTASE_PECTIN METHYLESTERASE INHIBITOR SUPERFAMILY PROTEIN"/>
    <property type="match status" value="1"/>
</dbReference>
<organism evidence="3 4">
    <name type="scientific">Trapa incisa</name>
    <dbReference type="NCBI Taxonomy" id="236973"/>
    <lineage>
        <taxon>Eukaryota</taxon>
        <taxon>Viridiplantae</taxon>
        <taxon>Streptophyta</taxon>
        <taxon>Embryophyta</taxon>
        <taxon>Tracheophyta</taxon>
        <taxon>Spermatophyta</taxon>
        <taxon>Magnoliopsida</taxon>
        <taxon>eudicotyledons</taxon>
        <taxon>Gunneridae</taxon>
        <taxon>Pentapetalae</taxon>
        <taxon>rosids</taxon>
        <taxon>malvids</taxon>
        <taxon>Myrtales</taxon>
        <taxon>Lythraceae</taxon>
        <taxon>Trapa</taxon>
    </lineage>
</organism>
<reference evidence="3 4" key="1">
    <citation type="journal article" date="2023" name="Hortic Res">
        <title>Pangenome of water caltrop reveals structural variations and asymmetric subgenome divergence after allopolyploidization.</title>
        <authorList>
            <person name="Zhang X."/>
            <person name="Chen Y."/>
            <person name="Wang L."/>
            <person name="Yuan Y."/>
            <person name="Fang M."/>
            <person name="Shi L."/>
            <person name="Lu R."/>
            <person name="Comes H.P."/>
            <person name="Ma Y."/>
            <person name="Chen Y."/>
            <person name="Huang G."/>
            <person name="Zhou Y."/>
            <person name="Zheng Z."/>
            <person name="Qiu Y."/>
        </authorList>
    </citation>
    <scope>NUCLEOTIDE SEQUENCE [LARGE SCALE GENOMIC DNA]</scope>
    <source>
        <tissue evidence="3">Roots</tissue>
    </source>
</reference>
<dbReference type="Proteomes" id="UP001345219">
    <property type="component" value="Chromosome 1"/>
</dbReference>
<dbReference type="PANTHER" id="PTHR31890">
    <property type="entry name" value="PLANT INVERTASE/PECTIN METHYLESTERASE INHIBITOR SUPERFAMILY PROTEIN"/>
    <property type="match status" value="1"/>
</dbReference>
<dbReference type="EMBL" id="JAXIOK010000023">
    <property type="protein sequence ID" value="KAK4742196.1"/>
    <property type="molecule type" value="Genomic_DNA"/>
</dbReference>
<name>A0AAN7GBP6_9MYRT</name>
<dbReference type="InterPro" id="IPR035513">
    <property type="entry name" value="Invertase/methylesterase_inhib"/>
</dbReference>
<proteinExistence type="predicted"/>
<accession>A0AAN7GBP6</accession>
<dbReference type="AlphaFoldDB" id="A0AAN7GBP6"/>
<dbReference type="SMART" id="SM00856">
    <property type="entry name" value="PMEI"/>
    <property type="match status" value="1"/>
</dbReference>
<sequence>MESNRVSLFLILLGIAVSLVLSSPAATATATETKLVREVCQNTSLMKYKDCVEALNDFRTGNITDIRALAFLSLDLARANSSEAVGFVRGLSVYAPSELGSVLKSCYDNLLYSHMNFHVAVGDLMVDPMTANYDTFVAMDGVNYCRNVMKEAKVSIPEVEKRCDNVEVFVHLCYTTTGMVGETSPEAN</sequence>
<evidence type="ECO:0000259" key="2">
    <source>
        <dbReference type="SMART" id="SM00856"/>
    </source>
</evidence>
<keyword evidence="4" id="KW-1185">Reference proteome</keyword>
<protein>
    <recommendedName>
        <fullName evidence="2">Pectinesterase inhibitor domain-containing protein</fullName>
    </recommendedName>
</protein>
<dbReference type="InterPro" id="IPR006501">
    <property type="entry name" value="Pectinesterase_inhib_dom"/>
</dbReference>
<evidence type="ECO:0000313" key="4">
    <source>
        <dbReference type="Proteomes" id="UP001345219"/>
    </source>
</evidence>
<evidence type="ECO:0000313" key="3">
    <source>
        <dbReference type="EMBL" id="KAK4742196.1"/>
    </source>
</evidence>
<dbReference type="SUPFAM" id="SSF101148">
    <property type="entry name" value="Plant invertase/pectin methylesterase inhibitor"/>
    <property type="match status" value="1"/>
</dbReference>
<dbReference type="NCBIfam" id="TIGR01614">
    <property type="entry name" value="PME_inhib"/>
    <property type="match status" value="1"/>
</dbReference>
<feature type="chain" id="PRO_5042882148" description="Pectinesterase inhibitor domain-containing protein" evidence="1">
    <location>
        <begin position="23"/>
        <end position="188"/>
    </location>
</feature>